<protein>
    <submittedName>
        <fullName evidence="2">Putative hydrolase MhqD</fullName>
        <ecNumber evidence="2">3.1.-.-</ecNumber>
    </submittedName>
</protein>
<keyword evidence="3" id="KW-1185">Reference proteome</keyword>
<dbReference type="InterPro" id="IPR029058">
    <property type="entry name" value="AB_hydrolase_fold"/>
</dbReference>
<dbReference type="AlphaFoldDB" id="A0A1X9MB98"/>
<dbReference type="GO" id="GO:0016787">
    <property type="term" value="F:hydrolase activity"/>
    <property type="evidence" value="ECO:0007669"/>
    <property type="project" value="UniProtKB-KW"/>
</dbReference>
<dbReference type="SUPFAM" id="SSF53474">
    <property type="entry name" value="alpha/beta-Hydrolases"/>
    <property type="match status" value="1"/>
</dbReference>
<evidence type="ECO:0000313" key="3">
    <source>
        <dbReference type="Proteomes" id="UP000193006"/>
    </source>
</evidence>
<dbReference type="Gene3D" id="3.40.50.1820">
    <property type="entry name" value="alpha/beta hydrolase"/>
    <property type="match status" value="1"/>
</dbReference>
<evidence type="ECO:0000259" key="1">
    <source>
        <dbReference type="Pfam" id="PF01738"/>
    </source>
</evidence>
<accession>A0A1X9MB98</accession>
<dbReference type="Pfam" id="PF01738">
    <property type="entry name" value="DLH"/>
    <property type="match status" value="1"/>
</dbReference>
<dbReference type="Proteomes" id="UP000193006">
    <property type="component" value="Chromosome"/>
</dbReference>
<dbReference type="STRING" id="199441.BkAM31D_08290"/>
<organism evidence="2 3">
    <name type="scientific">Halalkalibacter krulwichiae</name>
    <dbReference type="NCBI Taxonomy" id="199441"/>
    <lineage>
        <taxon>Bacteria</taxon>
        <taxon>Bacillati</taxon>
        <taxon>Bacillota</taxon>
        <taxon>Bacilli</taxon>
        <taxon>Bacillales</taxon>
        <taxon>Bacillaceae</taxon>
        <taxon>Halalkalibacter</taxon>
    </lineage>
</organism>
<gene>
    <name evidence="2" type="primary">mhqD_1</name>
    <name evidence="2" type="ORF">BkAM31D_08290</name>
</gene>
<proteinExistence type="predicted"/>
<name>A0A1X9MB98_9BACI</name>
<keyword evidence="2" id="KW-0378">Hydrolase</keyword>
<reference evidence="2 3" key="1">
    <citation type="submission" date="2017-04" db="EMBL/GenBank/DDBJ databases">
        <title>Bacillus krulwichiae AM31D Genome sequencing and assembly.</title>
        <authorList>
            <person name="Krulwich T.A."/>
            <person name="Anastor L."/>
            <person name="Ehrlich R."/>
            <person name="Ehrlich G.D."/>
            <person name="Janto B."/>
        </authorList>
    </citation>
    <scope>NUCLEOTIDE SEQUENCE [LARGE SCALE GENOMIC DNA]</scope>
    <source>
        <strain evidence="2 3">AM31D</strain>
    </source>
</reference>
<feature type="domain" description="Dienelactone hydrolase" evidence="1">
    <location>
        <begin position="89"/>
        <end position="200"/>
    </location>
</feature>
<dbReference type="InterPro" id="IPR002925">
    <property type="entry name" value="Dienelactn_hydro"/>
</dbReference>
<dbReference type="KEGG" id="bkw:BkAM31D_08290"/>
<dbReference type="EC" id="3.1.-.-" evidence="2"/>
<dbReference type="EMBL" id="CP020814">
    <property type="protein sequence ID" value="ARK29860.1"/>
    <property type="molecule type" value="Genomic_DNA"/>
</dbReference>
<evidence type="ECO:0000313" key="2">
    <source>
        <dbReference type="EMBL" id="ARK29860.1"/>
    </source>
</evidence>
<sequence length="211" mass="23672">MIQDFRKGIQKMKHIYQKGKDLSKPTLLLLHGTGGNELDLMPLAGMIDEDASVLSVRGNVLENGMPRFFKRLAEGVFDEEDLIFRTKELNQFLNEAAEQYEFDRDNMIAIGYSNGANIAASLLLHYENSLKGAILHHPMVPRRNMALPDLTGKSVFIAAGTNDPICSPQESEELYSLLEQANATVELHWENRGHQLTADEVAAAAKWYQNK</sequence>